<reference evidence="2 3" key="1">
    <citation type="journal article" date="2018" name="BMC Genomics">
        <title>The genome of Naegleria lovaniensis, the basis for a comparative approach to unravel pathogenicity factors of the human pathogenic amoeba N. fowleri.</title>
        <authorList>
            <person name="Liechti N."/>
            <person name="Schurch N."/>
            <person name="Bruggmann R."/>
            <person name="Wittwer M."/>
        </authorList>
    </citation>
    <scope>NUCLEOTIDE SEQUENCE [LARGE SCALE GENOMIC DNA]</scope>
    <source>
        <strain evidence="2 3">ATCC 30569</strain>
    </source>
</reference>
<gene>
    <name evidence="2" type="ORF">C9374_008702</name>
</gene>
<dbReference type="Proteomes" id="UP000816034">
    <property type="component" value="Unassembled WGS sequence"/>
</dbReference>
<accession>A0AA88GJR8</accession>
<feature type="domain" description="DUF4116" evidence="1">
    <location>
        <begin position="562"/>
        <end position="598"/>
    </location>
</feature>
<dbReference type="Pfam" id="PF13475">
    <property type="entry name" value="DUF4116"/>
    <property type="match status" value="2"/>
</dbReference>
<dbReference type="EMBL" id="PYSW02000035">
    <property type="protein sequence ID" value="KAG2378080.1"/>
    <property type="molecule type" value="Genomic_DNA"/>
</dbReference>
<evidence type="ECO:0000259" key="1">
    <source>
        <dbReference type="Pfam" id="PF13475"/>
    </source>
</evidence>
<feature type="domain" description="DUF4116" evidence="1">
    <location>
        <begin position="426"/>
        <end position="470"/>
    </location>
</feature>
<dbReference type="InterPro" id="IPR025197">
    <property type="entry name" value="DUF4116"/>
</dbReference>
<evidence type="ECO:0000313" key="3">
    <source>
        <dbReference type="Proteomes" id="UP000816034"/>
    </source>
</evidence>
<dbReference type="RefSeq" id="XP_044545342.1">
    <property type="nucleotide sequence ID" value="XM_044698808.1"/>
</dbReference>
<keyword evidence="3" id="KW-1185">Reference proteome</keyword>
<organism evidence="2 3">
    <name type="scientific">Naegleria lovaniensis</name>
    <name type="common">Amoeba</name>
    <dbReference type="NCBI Taxonomy" id="51637"/>
    <lineage>
        <taxon>Eukaryota</taxon>
        <taxon>Discoba</taxon>
        <taxon>Heterolobosea</taxon>
        <taxon>Tetramitia</taxon>
        <taxon>Eutetramitia</taxon>
        <taxon>Vahlkampfiidae</taxon>
        <taxon>Naegleria</taxon>
    </lineage>
</organism>
<dbReference type="GeneID" id="68101156"/>
<proteinExistence type="predicted"/>
<comment type="caution">
    <text evidence="2">The sequence shown here is derived from an EMBL/GenBank/DDBJ whole genome shotgun (WGS) entry which is preliminary data.</text>
</comment>
<sequence length="765" mass="90541">MKRRLPHHHHSNASEATKFSKLLSTFTDSYHTTIAVQIILIDFCKPQHSELSSCNHSSQDLEDSARMYQFLKTKFENQSKGFKKYLLAREEWMRRHNPWDNCCQMKIEFMNDRECVASCLNHHIHYSQLVQRMVQTVNLSELCRSNQEMIGKLEFWTPFKSEILRLIKIKQLHVLKYIPKNILLEWKQELSQICEHYYDFSFIFDLDDFDEAKKVLSEKRCMLFQLSQRLRDNEEIVMHAVRCLSFIDMQHISKRLTKDRKFCVKLVHLNPNLFLRLPSSLKNDKEFIIQLFNTTLTSDDGTLYEDKISTCIPEVFFNVSARVCHELSLDFKLSIYLQLFLKDAIVSNIELGLLKPVFQMLHELPDEYYRAHKNYQNNLTEQGRFVSSLFNECEQHRLQNDDEFGKIVEQVMKRICMNYGHSELDDEDLMLKRISLPFILKYTSDRLKNNRNFVLRAVKSNGKCYRDVLPIFQNDREIVLAAVSNTGSLLYEQQKNRRVLPAQFRNDKEVILAALKSGSCSFSNIPTHLYNDKDVVLTALEYTSLYESSIAYAVSRFFERNDREVIIATIQKNGHYLNSLSYDFSNDRDLLLAAIRNNQVVYALQAASNNLKQDQNFVLDCVKANPSVLNFVCYQFNKEIRCNFDILYEHAKRWGFVMDELIYDLVRHNFGDRDINSITFHESVKIFTDLKRMRLEFEYFGCHIPESHLLKEPIEALEVEPYDGITNLASWDSEYREKMYSMWKAYLFGNEQWEIFFSLDLTHYY</sequence>
<dbReference type="AlphaFoldDB" id="A0AA88GJR8"/>
<protein>
    <recommendedName>
        <fullName evidence="1">DUF4116 domain-containing protein</fullName>
    </recommendedName>
</protein>
<evidence type="ECO:0000313" key="2">
    <source>
        <dbReference type="EMBL" id="KAG2378080.1"/>
    </source>
</evidence>
<name>A0AA88GJR8_NAELO</name>